<feature type="transmembrane region" description="Helical" evidence="1">
    <location>
        <begin position="12"/>
        <end position="34"/>
    </location>
</feature>
<comment type="caution">
    <text evidence="2">The sequence shown here is derived from an EMBL/GenBank/DDBJ whole genome shotgun (WGS) entry which is preliminary data.</text>
</comment>
<sequence length="124" mass="12762">MSGLHDDVDLGHTVAGWAGCVVALAGFALVGVSMCTGRPAGIWAGLGLIPAAGLLTWWLHLRGWGKPSGPRPPAQWDWRVKDPMTGHGRCLACRLAGRGLLGSAENAGTAPGRQTSAELTAAGR</sequence>
<dbReference type="Proteomes" id="UP000640052">
    <property type="component" value="Unassembled WGS sequence"/>
</dbReference>
<dbReference type="EMBL" id="BOOA01000005">
    <property type="protein sequence ID" value="GIH22556.1"/>
    <property type="molecule type" value="Genomic_DNA"/>
</dbReference>
<proteinExistence type="predicted"/>
<dbReference type="AlphaFoldDB" id="A0A919Q5J6"/>
<keyword evidence="1" id="KW-0812">Transmembrane</keyword>
<evidence type="ECO:0000313" key="2">
    <source>
        <dbReference type="EMBL" id="GIH22556.1"/>
    </source>
</evidence>
<name>A0A919Q5J6_9ACTN</name>
<keyword evidence="1" id="KW-0472">Membrane</keyword>
<keyword evidence="1" id="KW-1133">Transmembrane helix</keyword>
<organism evidence="2 3">
    <name type="scientific">Acrocarpospora phusangensis</name>
    <dbReference type="NCBI Taxonomy" id="1070424"/>
    <lineage>
        <taxon>Bacteria</taxon>
        <taxon>Bacillati</taxon>
        <taxon>Actinomycetota</taxon>
        <taxon>Actinomycetes</taxon>
        <taxon>Streptosporangiales</taxon>
        <taxon>Streptosporangiaceae</taxon>
        <taxon>Acrocarpospora</taxon>
    </lineage>
</organism>
<reference evidence="2" key="1">
    <citation type="submission" date="2021-01" db="EMBL/GenBank/DDBJ databases">
        <title>Whole genome shotgun sequence of Acrocarpospora phusangensis NBRC 108782.</title>
        <authorList>
            <person name="Komaki H."/>
            <person name="Tamura T."/>
        </authorList>
    </citation>
    <scope>NUCLEOTIDE SEQUENCE</scope>
    <source>
        <strain evidence="2">NBRC 108782</strain>
    </source>
</reference>
<keyword evidence="3" id="KW-1185">Reference proteome</keyword>
<accession>A0A919Q5J6</accession>
<feature type="transmembrane region" description="Helical" evidence="1">
    <location>
        <begin position="40"/>
        <end position="61"/>
    </location>
</feature>
<evidence type="ECO:0000313" key="3">
    <source>
        <dbReference type="Proteomes" id="UP000640052"/>
    </source>
</evidence>
<evidence type="ECO:0000256" key="1">
    <source>
        <dbReference type="SAM" id="Phobius"/>
    </source>
</evidence>
<protein>
    <submittedName>
        <fullName evidence="2">Uncharacterized protein</fullName>
    </submittedName>
</protein>
<dbReference type="NCBIfam" id="NF041681">
    <property type="entry name" value="HGxxPAAW"/>
    <property type="match status" value="1"/>
</dbReference>
<dbReference type="RefSeq" id="WP_204039397.1">
    <property type="nucleotide sequence ID" value="NZ_BOOA01000005.1"/>
</dbReference>
<gene>
    <name evidence="2" type="ORF">Aph01nite_08660</name>
</gene>